<feature type="modified residue" description="4-aspartylphosphate" evidence="4">
    <location>
        <position position="57"/>
    </location>
</feature>
<keyword evidence="1" id="KW-0805">Transcription regulation</keyword>
<evidence type="ECO:0000256" key="1">
    <source>
        <dbReference type="ARBA" id="ARBA00023015"/>
    </source>
</evidence>
<reference evidence="8" key="2">
    <citation type="journal article" date="2021" name="PeerJ">
        <title>Extensive microbial diversity within the chicken gut microbiome revealed by metagenomics and culture.</title>
        <authorList>
            <person name="Gilroy R."/>
            <person name="Ravi A."/>
            <person name="Getino M."/>
            <person name="Pursley I."/>
            <person name="Horton D.L."/>
            <person name="Alikhan N.F."/>
            <person name="Baker D."/>
            <person name="Gharbi K."/>
            <person name="Hall N."/>
            <person name="Watson M."/>
            <person name="Adriaenssens E.M."/>
            <person name="Foster-Nyarko E."/>
            <person name="Jarju S."/>
            <person name="Secka A."/>
            <person name="Antonio M."/>
            <person name="Oren A."/>
            <person name="Chaudhuri R.R."/>
            <person name="La Ragione R."/>
            <person name="Hildebrand F."/>
            <person name="Pallen M.J."/>
        </authorList>
    </citation>
    <scope>NUCLEOTIDE SEQUENCE</scope>
    <source>
        <strain evidence="8">14700</strain>
    </source>
</reference>
<gene>
    <name evidence="8" type="ORF">IAA72_01775</name>
</gene>
<dbReference type="PROSITE" id="PS50110">
    <property type="entry name" value="RESPONSE_REGULATORY"/>
    <property type="match status" value="1"/>
</dbReference>
<dbReference type="Gene3D" id="3.40.50.2300">
    <property type="match status" value="1"/>
</dbReference>
<evidence type="ECO:0000256" key="3">
    <source>
        <dbReference type="ARBA" id="ARBA00023163"/>
    </source>
</evidence>
<dbReference type="GO" id="GO:0003700">
    <property type="term" value="F:DNA-binding transcription factor activity"/>
    <property type="evidence" value="ECO:0007669"/>
    <property type="project" value="InterPro"/>
</dbReference>
<protein>
    <submittedName>
        <fullName evidence="8">Helix-turn-helix domain-containing protein</fullName>
    </submittedName>
</protein>
<evidence type="ECO:0000256" key="2">
    <source>
        <dbReference type="ARBA" id="ARBA00023125"/>
    </source>
</evidence>
<keyword evidence="4" id="KW-0597">Phosphoprotein</keyword>
<dbReference type="PROSITE" id="PS01124">
    <property type="entry name" value="HTH_ARAC_FAMILY_2"/>
    <property type="match status" value="1"/>
</dbReference>
<dbReference type="GO" id="GO:0043565">
    <property type="term" value="F:sequence-specific DNA binding"/>
    <property type="evidence" value="ECO:0007669"/>
    <property type="project" value="InterPro"/>
</dbReference>
<keyword evidence="5" id="KW-0175">Coiled coil</keyword>
<reference evidence="8" key="1">
    <citation type="submission" date="2020-10" db="EMBL/GenBank/DDBJ databases">
        <authorList>
            <person name="Gilroy R."/>
        </authorList>
    </citation>
    <scope>NUCLEOTIDE SEQUENCE</scope>
    <source>
        <strain evidence="8">14700</strain>
    </source>
</reference>
<feature type="domain" description="Response regulatory" evidence="7">
    <location>
        <begin position="5"/>
        <end position="118"/>
    </location>
</feature>
<comment type="caution">
    <text evidence="8">The sequence shown here is derived from an EMBL/GenBank/DDBJ whole genome shotgun (WGS) entry which is preliminary data.</text>
</comment>
<evidence type="ECO:0000313" key="9">
    <source>
        <dbReference type="Proteomes" id="UP000810292"/>
    </source>
</evidence>
<dbReference type="InterPro" id="IPR018062">
    <property type="entry name" value="HTH_AraC-typ_CS"/>
</dbReference>
<dbReference type="PROSITE" id="PS00041">
    <property type="entry name" value="HTH_ARAC_FAMILY_1"/>
    <property type="match status" value="1"/>
</dbReference>
<dbReference type="InterPro" id="IPR001789">
    <property type="entry name" value="Sig_transdc_resp-reg_receiver"/>
</dbReference>
<dbReference type="SUPFAM" id="SSF46689">
    <property type="entry name" value="Homeodomain-like"/>
    <property type="match status" value="2"/>
</dbReference>
<dbReference type="SMART" id="SM00448">
    <property type="entry name" value="REC"/>
    <property type="match status" value="1"/>
</dbReference>
<keyword evidence="2" id="KW-0238">DNA-binding</keyword>
<keyword evidence="3" id="KW-0804">Transcription</keyword>
<evidence type="ECO:0000313" key="8">
    <source>
        <dbReference type="EMBL" id="MBO8468498.1"/>
    </source>
</evidence>
<feature type="coiled-coil region" evidence="5">
    <location>
        <begin position="107"/>
        <end position="134"/>
    </location>
</feature>
<dbReference type="PRINTS" id="PR00032">
    <property type="entry name" value="HTHARAC"/>
</dbReference>
<dbReference type="Proteomes" id="UP000810292">
    <property type="component" value="Unassembled WGS sequence"/>
</dbReference>
<dbReference type="EMBL" id="JADIMF010000025">
    <property type="protein sequence ID" value="MBO8468498.1"/>
    <property type="molecule type" value="Genomic_DNA"/>
</dbReference>
<dbReference type="CDD" id="cd17536">
    <property type="entry name" value="REC_YesN-like"/>
    <property type="match status" value="1"/>
</dbReference>
<evidence type="ECO:0000259" key="7">
    <source>
        <dbReference type="PROSITE" id="PS50110"/>
    </source>
</evidence>
<dbReference type="InterPro" id="IPR018060">
    <property type="entry name" value="HTH_AraC"/>
</dbReference>
<accession>A0A9D9NCM5</accession>
<dbReference type="AlphaFoldDB" id="A0A9D9NCM5"/>
<sequence length="253" mass="28681">MRKYRVVLVEDEEIVLRELVETIDWAGLGMEVIGTAGDGIEGEEKIRTLSPDIVVTDIRLPGKDGLKMIEDASVANGIILSGYTDFEYTKKAIQLGVFDYIEKPVDDEELEASLRKLRLRIDEEEKDIDSISGEGQVEIRNNIQNHWIKIAVEYIEKNYAKQIALSDIARETKLSESHLSVLFKTETGINFLQYLNAVRITNATHLLLQTSMNVTEIASATGFPSPGYFTKMFRRFKGMTPTEYRNSHSDKEV</sequence>
<dbReference type="SUPFAM" id="SSF52172">
    <property type="entry name" value="CheY-like"/>
    <property type="match status" value="1"/>
</dbReference>
<dbReference type="InterPro" id="IPR009057">
    <property type="entry name" value="Homeodomain-like_sf"/>
</dbReference>
<dbReference type="SMART" id="SM00342">
    <property type="entry name" value="HTH_ARAC"/>
    <property type="match status" value="1"/>
</dbReference>
<evidence type="ECO:0000256" key="4">
    <source>
        <dbReference type="PROSITE-ProRule" id="PRU00169"/>
    </source>
</evidence>
<dbReference type="Gene3D" id="1.10.10.60">
    <property type="entry name" value="Homeodomain-like"/>
    <property type="match status" value="2"/>
</dbReference>
<dbReference type="Pfam" id="PF12833">
    <property type="entry name" value="HTH_18"/>
    <property type="match status" value="1"/>
</dbReference>
<dbReference type="PANTHER" id="PTHR43280:SF2">
    <property type="entry name" value="HTH-TYPE TRANSCRIPTIONAL REGULATOR EXSA"/>
    <property type="match status" value="1"/>
</dbReference>
<dbReference type="PANTHER" id="PTHR43280">
    <property type="entry name" value="ARAC-FAMILY TRANSCRIPTIONAL REGULATOR"/>
    <property type="match status" value="1"/>
</dbReference>
<dbReference type="Pfam" id="PF00072">
    <property type="entry name" value="Response_reg"/>
    <property type="match status" value="1"/>
</dbReference>
<name>A0A9D9NCM5_9SPIO</name>
<dbReference type="InterPro" id="IPR011006">
    <property type="entry name" value="CheY-like_superfamily"/>
</dbReference>
<organism evidence="8 9">
    <name type="scientific">Candidatus Ornithospirochaeta stercoravium</name>
    <dbReference type="NCBI Taxonomy" id="2840897"/>
    <lineage>
        <taxon>Bacteria</taxon>
        <taxon>Pseudomonadati</taxon>
        <taxon>Spirochaetota</taxon>
        <taxon>Spirochaetia</taxon>
        <taxon>Spirochaetales</taxon>
        <taxon>Spirochaetaceae</taxon>
        <taxon>Spirochaetaceae incertae sedis</taxon>
        <taxon>Candidatus Ornithospirochaeta</taxon>
    </lineage>
</organism>
<evidence type="ECO:0000259" key="6">
    <source>
        <dbReference type="PROSITE" id="PS01124"/>
    </source>
</evidence>
<dbReference type="InterPro" id="IPR020449">
    <property type="entry name" value="Tscrpt_reg_AraC-type_HTH"/>
</dbReference>
<proteinExistence type="predicted"/>
<feature type="domain" description="HTH araC/xylS-type" evidence="6">
    <location>
        <begin position="149"/>
        <end position="247"/>
    </location>
</feature>
<evidence type="ECO:0000256" key="5">
    <source>
        <dbReference type="SAM" id="Coils"/>
    </source>
</evidence>
<dbReference type="GO" id="GO:0000160">
    <property type="term" value="P:phosphorelay signal transduction system"/>
    <property type="evidence" value="ECO:0007669"/>
    <property type="project" value="InterPro"/>
</dbReference>